<protein>
    <submittedName>
        <fullName evidence="1">Uncharacterized protein</fullName>
    </submittedName>
</protein>
<organism evidence="1 2">
    <name type="scientific">Clostridium frigoriphilum</name>
    <dbReference type="NCBI Taxonomy" id="443253"/>
    <lineage>
        <taxon>Bacteria</taxon>
        <taxon>Bacillati</taxon>
        <taxon>Bacillota</taxon>
        <taxon>Clostridia</taxon>
        <taxon>Eubacteriales</taxon>
        <taxon>Clostridiaceae</taxon>
        <taxon>Clostridium</taxon>
    </lineage>
</organism>
<accession>A0ABU7UQ00</accession>
<reference evidence="1 2" key="1">
    <citation type="submission" date="2023-11" db="EMBL/GenBank/DDBJ databases">
        <title>Draft genome sequence of a psychrophilic Clostridium strain from permafrost water brine.</title>
        <authorList>
            <person name="Shcherbakova V.A."/>
            <person name="Trubitsyn V.E."/>
            <person name="Zakharyuk A.G."/>
        </authorList>
    </citation>
    <scope>NUCLEOTIDE SEQUENCE [LARGE SCALE GENOMIC DNA]</scope>
    <source>
        <strain evidence="1 2">14F</strain>
    </source>
</reference>
<name>A0ABU7UQ00_9CLOT</name>
<dbReference type="Proteomes" id="UP001498469">
    <property type="component" value="Unassembled WGS sequence"/>
</dbReference>
<evidence type="ECO:0000313" key="2">
    <source>
        <dbReference type="Proteomes" id="UP001498469"/>
    </source>
</evidence>
<gene>
    <name evidence="1" type="ORF">SJI18_14270</name>
</gene>
<evidence type="ECO:0000313" key="1">
    <source>
        <dbReference type="EMBL" id="MEF2113471.1"/>
    </source>
</evidence>
<comment type="caution">
    <text evidence="1">The sequence shown here is derived from an EMBL/GenBank/DDBJ whole genome shotgun (WGS) entry which is preliminary data.</text>
</comment>
<dbReference type="RefSeq" id="WP_216252111.1">
    <property type="nucleotide sequence ID" value="NZ_JAZHFS010000013.1"/>
</dbReference>
<proteinExistence type="predicted"/>
<keyword evidence="2" id="KW-1185">Reference proteome</keyword>
<sequence>MNYVVEYKSIFEIVNLINENSKIKKNVKIEESEVEMNPIIIFDIIIIKDDDKTLDVLCSDKKTLDRIYYFSSPNMCLQRLTQLYKCFIINYSDIINVMKYKEFCNRYSFKKRGVKDG</sequence>
<dbReference type="EMBL" id="JAZHFS010000013">
    <property type="protein sequence ID" value="MEF2113471.1"/>
    <property type="molecule type" value="Genomic_DNA"/>
</dbReference>